<dbReference type="EMBL" id="PKIB01000001">
    <property type="protein sequence ID" value="PLA54570.1"/>
    <property type="molecule type" value="Genomic_DNA"/>
</dbReference>
<dbReference type="Pfam" id="PF01381">
    <property type="entry name" value="HTH_3"/>
    <property type="match status" value="1"/>
</dbReference>
<dbReference type="CDD" id="cd00093">
    <property type="entry name" value="HTH_XRE"/>
    <property type="match status" value="1"/>
</dbReference>
<evidence type="ECO:0000313" key="4">
    <source>
        <dbReference type="Proteomes" id="UP000235073"/>
    </source>
</evidence>
<dbReference type="Gene3D" id="1.10.260.40">
    <property type="entry name" value="lambda repressor-like DNA-binding domains"/>
    <property type="match status" value="1"/>
</dbReference>
<dbReference type="AlphaFoldDB" id="A0A2I1YI46"/>
<organism evidence="3 4">
    <name type="scientific">Streptococcus macedonicus</name>
    <name type="common">Streptococcus gallolyticus macedonicus</name>
    <dbReference type="NCBI Taxonomy" id="59310"/>
    <lineage>
        <taxon>Bacteria</taxon>
        <taxon>Bacillati</taxon>
        <taxon>Bacillota</taxon>
        <taxon>Bacilli</taxon>
        <taxon>Lactobacillales</taxon>
        <taxon>Streptococcaceae</taxon>
        <taxon>Streptococcus</taxon>
    </lineage>
</organism>
<keyword evidence="1" id="KW-0238">DNA-binding</keyword>
<evidence type="ECO:0000259" key="2">
    <source>
        <dbReference type="PROSITE" id="PS50943"/>
    </source>
</evidence>
<dbReference type="SMART" id="SM00530">
    <property type="entry name" value="HTH_XRE"/>
    <property type="match status" value="1"/>
</dbReference>
<comment type="caution">
    <text evidence="3">The sequence shown here is derived from an EMBL/GenBank/DDBJ whole genome shotgun (WGS) entry which is preliminary data.</text>
</comment>
<dbReference type="InterPro" id="IPR001387">
    <property type="entry name" value="Cro/C1-type_HTH"/>
</dbReference>
<feature type="domain" description="HTH cro/C1-type" evidence="2">
    <location>
        <begin position="4"/>
        <end position="58"/>
    </location>
</feature>
<protein>
    <submittedName>
        <fullName evidence="3">XRE family transcriptional regulator</fullName>
    </submittedName>
</protein>
<reference evidence="3 4" key="1">
    <citation type="submission" date="2017-12" db="EMBL/GenBank/DDBJ databases">
        <title>Phylogenetic diversity of female urinary microbiome.</title>
        <authorList>
            <person name="Thomas-White K."/>
            <person name="Wolfe A.J."/>
        </authorList>
    </citation>
    <scope>NUCLEOTIDE SEQUENCE [LARGE SCALE GENOMIC DNA]</scope>
    <source>
        <strain evidence="3 4">UMB0733</strain>
    </source>
</reference>
<dbReference type="Proteomes" id="UP000235073">
    <property type="component" value="Unassembled WGS sequence"/>
</dbReference>
<accession>A0A2I1YI46</accession>
<name>A0A2I1YI46_STRMC</name>
<evidence type="ECO:0000313" key="3">
    <source>
        <dbReference type="EMBL" id="PLA54570.1"/>
    </source>
</evidence>
<gene>
    <name evidence="3" type="ORF">CYK21_00165</name>
</gene>
<dbReference type="InterPro" id="IPR010982">
    <property type="entry name" value="Lambda_DNA-bd_dom_sf"/>
</dbReference>
<dbReference type="PANTHER" id="PTHR46558">
    <property type="entry name" value="TRACRIPTIONAL REGULATORY PROTEIN-RELATED-RELATED"/>
    <property type="match status" value="1"/>
</dbReference>
<dbReference type="PANTHER" id="PTHR46558:SF11">
    <property type="entry name" value="HTH-TYPE TRANSCRIPTIONAL REGULATOR XRE"/>
    <property type="match status" value="1"/>
</dbReference>
<dbReference type="SUPFAM" id="SSF47413">
    <property type="entry name" value="lambda repressor-like DNA-binding domains"/>
    <property type="match status" value="1"/>
</dbReference>
<sequence>MNRLKELRKEKKLTQKELADKINVSKITVLRWENGERQIKPDKAQQLADFFGVSVGYLLGYVDMIQEVINENAFLKDENRRLNNELTKHYFATIAKANLLDIIIAEGYILPSTLDKCINQLDEIDQLEIRKAMTK</sequence>
<dbReference type="PROSITE" id="PS50943">
    <property type="entry name" value="HTH_CROC1"/>
    <property type="match status" value="1"/>
</dbReference>
<proteinExistence type="predicted"/>
<evidence type="ECO:0000256" key="1">
    <source>
        <dbReference type="ARBA" id="ARBA00023125"/>
    </source>
</evidence>
<dbReference type="GO" id="GO:0003677">
    <property type="term" value="F:DNA binding"/>
    <property type="evidence" value="ECO:0007669"/>
    <property type="project" value="UniProtKB-KW"/>
</dbReference>